<proteinExistence type="predicted"/>
<gene>
    <name evidence="1" type="primary">Cnig_chr_V.g21877</name>
    <name evidence="1" type="ORF">B9Z55_021877</name>
</gene>
<dbReference type="Proteomes" id="UP000230233">
    <property type="component" value="Chromosome V"/>
</dbReference>
<sequence>MIETKEDSTGNIGAVFQWGHRLLSEKSLDQNDVCTLQEILSMVYGMKPFRKIAPWTVEEETATSDGVFICHDRERADFYLLSNKCGIIW</sequence>
<name>A0A2G5TU00_9PELO</name>
<organism evidence="1 2">
    <name type="scientific">Caenorhabditis nigoni</name>
    <dbReference type="NCBI Taxonomy" id="1611254"/>
    <lineage>
        <taxon>Eukaryota</taxon>
        <taxon>Metazoa</taxon>
        <taxon>Ecdysozoa</taxon>
        <taxon>Nematoda</taxon>
        <taxon>Chromadorea</taxon>
        <taxon>Rhabditida</taxon>
        <taxon>Rhabditina</taxon>
        <taxon>Rhabditomorpha</taxon>
        <taxon>Rhabditoidea</taxon>
        <taxon>Rhabditidae</taxon>
        <taxon>Peloderinae</taxon>
        <taxon>Caenorhabditis</taxon>
    </lineage>
</organism>
<evidence type="ECO:0000313" key="2">
    <source>
        <dbReference type="Proteomes" id="UP000230233"/>
    </source>
</evidence>
<comment type="caution">
    <text evidence="1">The sequence shown here is derived from an EMBL/GenBank/DDBJ whole genome shotgun (WGS) entry which is preliminary data.</text>
</comment>
<accession>A0A2G5TU00</accession>
<keyword evidence="2" id="KW-1185">Reference proteome</keyword>
<dbReference type="AlphaFoldDB" id="A0A2G5TU00"/>
<dbReference type="EMBL" id="PDUG01000005">
    <property type="protein sequence ID" value="PIC30733.1"/>
    <property type="molecule type" value="Genomic_DNA"/>
</dbReference>
<protein>
    <submittedName>
        <fullName evidence="1">Uncharacterized protein</fullName>
    </submittedName>
</protein>
<reference evidence="2" key="1">
    <citation type="submission" date="2017-10" db="EMBL/GenBank/DDBJ databases">
        <title>Rapid genome shrinkage in a self-fertile nematode reveals novel sperm competition proteins.</title>
        <authorList>
            <person name="Yin D."/>
            <person name="Schwarz E.M."/>
            <person name="Thomas C.G."/>
            <person name="Felde R.L."/>
            <person name="Korf I.F."/>
            <person name="Cutter A.D."/>
            <person name="Schartner C.M."/>
            <person name="Ralston E.J."/>
            <person name="Meyer B.J."/>
            <person name="Haag E.S."/>
        </authorList>
    </citation>
    <scope>NUCLEOTIDE SEQUENCE [LARGE SCALE GENOMIC DNA]</scope>
    <source>
        <strain evidence="2">JU1422</strain>
    </source>
</reference>
<evidence type="ECO:0000313" key="1">
    <source>
        <dbReference type="EMBL" id="PIC30733.1"/>
    </source>
</evidence>